<feature type="transmembrane region" description="Helical" evidence="6">
    <location>
        <begin position="64"/>
        <end position="82"/>
    </location>
</feature>
<feature type="transmembrane region" description="Helical" evidence="6">
    <location>
        <begin position="535"/>
        <end position="557"/>
    </location>
</feature>
<evidence type="ECO:0000256" key="2">
    <source>
        <dbReference type="ARBA" id="ARBA00022692"/>
    </source>
</evidence>
<accession>A0ABR1UJP0</accession>
<dbReference type="SUPFAM" id="SSF103473">
    <property type="entry name" value="MFS general substrate transporter"/>
    <property type="match status" value="1"/>
</dbReference>
<comment type="subcellular location">
    <subcellularLocation>
        <location evidence="1">Membrane</location>
        <topology evidence="1">Multi-pass membrane protein</topology>
    </subcellularLocation>
</comment>
<evidence type="ECO:0000313" key="8">
    <source>
        <dbReference type="EMBL" id="KAK8058265.1"/>
    </source>
</evidence>
<feature type="transmembrane region" description="Helical" evidence="6">
    <location>
        <begin position="231"/>
        <end position="251"/>
    </location>
</feature>
<dbReference type="Proteomes" id="UP001480595">
    <property type="component" value="Unassembled WGS sequence"/>
</dbReference>
<dbReference type="PANTHER" id="PTHR23501:SF199">
    <property type="entry name" value="MFS EFFLUX TRANSPORTER INPD-RELATED"/>
    <property type="match status" value="1"/>
</dbReference>
<dbReference type="RefSeq" id="XP_066713711.1">
    <property type="nucleotide sequence ID" value="XM_066860122.1"/>
</dbReference>
<name>A0ABR1UJP0_9PEZI</name>
<protein>
    <submittedName>
        <fullName evidence="8">Efflux pump antibiotic resistance protein</fullName>
    </submittedName>
</protein>
<dbReference type="InterPro" id="IPR011701">
    <property type="entry name" value="MFS"/>
</dbReference>
<reference evidence="8 9" key="1">
    <citation type="submission" date="2023-01" db="EMBL/GenBank/DDBJ databases">
        <title>Analysis of 21 Apiospora genomes using comparative genomics revels a genus with tremendous synthesis potential of carbohydrate active enzymes and secondary metabolites.</title>
        <authorList>
            <person name="Sorensen T."/>
        </authorList>
    </citation>
    <scope>NUCLEOTIDE SEQUENCE [LARGE SCALE GENOMIC DNA]</scope>
    <source>
        <strain evidence="8 9">CBS 135458</strain>
    </source>
</reference>
<evidence type="ECO:0000256" key="6">
    <source>
        <dbReference type="SAM" id="Phobius"/>
    </source>
</evidence>
<dbReference type="EMBL" id="JAQQWL010000009">
    <property type="protein sequence ID" value="KAK8058265.1"/>
    <property type="molecule type" value="Genomic_DNA"/>
</dbReference>
<keyword evidence="4 6" id="KW-0472">Membrane</keyword>
<keyword evidence="9" id="KW-1185">Reference proteome</keyword>
<feature type="transmembrane region" description="Helical" evidence="6">
    <location>
        <begin position="26"/>
        <end position="52"/>
    </location>
</feature>
<dbReference type="InterPro" id="IPR020846">
    <property type="entry name" value="MFS_dom"/>
</dbReference>
<organism evidence="8 9">
    <name type="scientific">Apiospora phragmitis</name>
    <dbReference type="NCBI Taxonomy" id="2905665"/>
    <lineage>
        <taxon>Eukaryota</taxon>
        <taxon>Fungi</taxon>
        <taxon>Dikarya</taxon>
        <taxon>Ascomycota</taxon>
        <taxon>Pezizomycotina</taxon>
        <taxon>Sordariomycetes</taxon>
        <taxon>Xylariomycetidae</taxon>
        <taxon>Amphisphaeriales</taxon>
        <taxon>Apiosporaceae</taxon>
        <taxon>Apiospora</taxon>
    </lineage>
</organism>
<feature type="region of interest" description="Disordered" evidence="5">
    <location>
        <begin position="566"/>
        <end position="589"/>
    </location>
</feature>
<feature type="transmembrane region" description="Helical" evidence="6">
    <location>
        <begin position="263"/>
        <end position="279"/>
    </location>
</feature>
<dbReference type="InterPro" id="IPR036259">
    <property type="entry name" value="MFS_trans_sf"/>
</dbReference>
<keyword evidence="2 6" id="KW-0812">Transmembrane</keyword>
<evidence type="ECO:0000256" key="3">
    <source>
        <dbReference type="ARBA" id="ARBA00022989"/>
    </source>
</evidence>
<keyword evidence="3 6" id="KW-1133">Transmembrane helix</keyword>
<evidence type="ECO:0000313" key="9">
    <source>
        <dbReference type="Proteomes" id="UP001480595"/>
    </source>
</evidence>
<feature type="domain" description="Major facilitator superfamily (MFS) profile" evidence="7">
    <location>
        <begin position="29"/>
        <end position="608"/>
    </location>
</feature>
<gene>
    <name evidence="8" type="ORF">PG994_008713</name>
</gene>
<feature type="transmembrane region" description="Helical" evidence="6">
    <location>
        <begin position="299"/>
        <end position="317"/>
    </location>
</feature>
<feature type="transmembrane region" description="Helical" evidence="6">
    <location>
        <begin position="385"/>
        <end position="406"/>
    </location>
</feature>
<dbReference type="PANTHER" id="PTHR23501">
    <property type="entry name" value="MAJOR FACILITATOR SUPERFAMILY"/>
    <property type="match status" value="1"/>
</dbReference>
<evidence type="ECO:0000259" key="7">
    <source>
        <dbReference type="PROSITE" id="PS50850"/>
    </source>
</evidence>
<evidence type="ECO:0000256" key="5">
    <source>
        <dbReference type="SAM" id="MobiDB-lite"/>
    </source>
</evidence>
<proteinExistence type="predicted"/>
<comment type="caution">
    <text evidence="8">The sequence shown here is derived from an EMBL/GenBank/DDBJ whole genome shotgun (WGS) entry which is preliminary data.</text>
</comment>
<dbReference type="Pfam" id="PF07690">
    <property type="entry name" value="MFS_1"/>
    <property type="match status" value="1"/>
</dbReference>
<evidence type="ECO:0000256" key="4">
    <source>
        <dbReference type="ARBA" id="ARBA00023136"/>
    </source>
</evidence>
<dbReference type="PROSITE" id="PS50850">
    <property type="entry name" value="MFS"/>
    <property type="match status" value="1"/>
</dbReference>
<evidence type="ECO:0000256" key="1">
    <source>
        <dbReference type="ARBA" id="ARBA00004141"/>
    </source>
</evidence>
<feature type="transmembrane region" description="Helical" evidence="6">
    <location>
        <begin position="156"/>
        <end position="177"/>
    </location>
</feature>
<dbReference type="Gene3D" id="1.20.1250.20">
    <property type="entry name" value="MFS general substrate transporter like domains"/>
    <property type="match status" value="2"/>
</dbReference>
<feature type="transmembrane region" description="Helical" evidence="6">
    <location>
        <begin position="361"/>
        <end position="379"/>
    </location>
</feature>
<dbReference type="GeneID" id="92093185"/>
<sequence>MSQVHDDATTAHPEQGQVVYLRSWRLAVVITSLCFGILLLGLDMNIIGVAIPRITTDFRSLSDIAWYSSAYLLTITAFQPLFGNLYKFFNAKTVYLISLLLVEDKNSPVGSVICAAAPYSAILIFGRAFLGFGAAGLLQGTLAIIGLSVELNKIPLYQVIVVSSLGISVCLGPILGGVLTDHASWRWCFWINVPVGVCVIVVVFLSVHIGQPSNRADRELDLRKKLNHMDSLGTTLFLGAVCCLLLVLQMGGQKWAWRDSRCIGSFVGFAVLTGCFALWQWRRRDLAIIPFRILRKRSIGMGALVLFSLGMSSQTVGPSLGNSPRPRPKLLTRSSCQYAYYLPIFFQFAQGVSTTESGVRFIALVLPQIVGLVIVGAVVTRWGYYIPYMVAGVIVTSIGAGFLTTIDITTPTPVWATFMVINGLGIGMAQQLPYTALQAVLEPEDVATGNAIAVFSYQLGCKPQLTRTHHNALGVAIGQNLLLAKLMTAVPSHTDAVSPLQVISTGATGLGKIAPSAEVLRDLRSAYAEAVRDPLILALAAACLAFPFAAAMERINIKTVAEERRERRLEEEESKFAEAEAGSEMKKDGTLLAVGPRGNAVKVGEGGL</sequence>
<feature type="transmembrane region" description="Helical" evidence="6">
    <location>
        <begin position="189"/>
        <end position="210"/>
    </location>
</feature>
<feature type="transmembrane region" description="Helical" evidence="6">
    <location>
        <begin position="128"/>
        <end position="149"/>
    </location>
</feature>